<proteinExistence type="inferred from homology"/>
<dbReference type="GO" id="GO:0003677">
    <property type="term" value="F:DNA binding"/>
    <property type="evidence" value="ECO:0007669"/>
    <property type="project" value="UniProtKB-KW"/>
</dbReference>
<dbReference type="InterPro" id="IPR036388">
    <property type="entry name" value="WH-like_DNA-bd_sf"/>
</dbReference>
<comment type="similarity">
    <text evidence="1">Belongs to the CvfB family.</text>
</comment>
<dbReference type="Gene3D" id="2.40.50.330">
    <property type="match status" value="1"/>
</dbReference>
<evidence type="ECO:0000259" key="3">
    <source>
        <dbReference type="Pfam" id="PF17783"/>
    </source>
</evidence>
<dbReference type="Pfam" id="PF17783">
    <property type="entry name" value="WHD_CvfB"/>
    <property type="match status" value="1"/>
</dbReference>
<evidence type="ECO:0000259" key="4">
    <source>
        <dbReference type="Pfam" id="PF21191"/>
    </source>
</evidence>
<dbReference type="InterPro" id="IPR040764">
    <property type="entry name" value="CvfB_WH"/>
</dbReference>
<reference evidence="6 7" key="1">
    <citation type="submission" date="2020-08" db="EMBL/GenBank/DDBJ databases">
        <title>Genome sequence of Weissella diestrammenae KACC 16890T.</title>
        <authorList>
            <person name="Hyun D.-W."/>
            <person name="Bae J.-W."/>
        </authorList>
    </citation>
    <scope>NUCLEOTIDE SEQUENCE [LARGE SCALE GENOMIC DNA]</scope>
    <source>
        <strain evidence="6 7">KACC 16890</strain>
    </source>
</reference>
<evidence type="ECO:0000313" key="6">
    <source>
        <dbReference type="EMBL" id="QNN76037.1"/>
    </source>
</evidence>
<gene>
    <name evidence="6" type="ORF">H9L19_00580</name>
</gene>
<dbReference type="Gene3D" id="1.10.10.10">
    <property type="entry name" value="Winged helix-like DNA-binding domain superfamily/Winged helix DNA-binding domain"/>
    <property type="match status" value="1"/>
</dbReference>
<evidence type="ECO:0000259" key="2">
    <source>
        <dbReference type="Pfam" id="PF13509"/>
    </source>
</evidence>
<name>A0A7G9T7G2_9LACO</name>
<protein>
    <submittedName>
        <fullName evidence="6">DNA-binding protein</fullName>
    </submittedName>
</protein>
<dbReference type="Pfam" id="PF21191">
    <property type="entry name" value="CvfB_1st"/>
    <property type="match status" value="1"/>
</dbReference>
<evidence type="ECO:0000256" key="1">
    <source>
        <dbReference type="PIRNR" id="PIRNR012524"/>
    </source>
</evidence>
<evidence type="ECO:0000313" key="7">
    <source>
        <dbReference type="Proteomes" id="UP000515800"/>
    </source>
</evidence>
<dbReference type="Pfam" id="PF21543">
    <property type="entry name" value="CvfB_2nd"/>
    <property type="match status" value="1"/>
</dbReference>
<dbReference type="RefSeq" id="WP_187529865.1">
    <property type="nucleotide sequence ID" value="NZ_CP060724.1"/>
</dbReference>
<keyword evidence="6" id="KW-0238">DNA-binding</keyword>
<dbReference type="KEGG" id="wdi:H9L19_00580"/>
<dbReference type="Pfam" id="PF13509">
    <property type="entry name" value="S1_2"/>
    <property type="match status" value="1"/>
</dbReference>
<dbReference type="InterPro" id="IPR048588">
    <property type="entry name" value="CvfB_S1_2nd"/>
</dbReference>
<dbReference type="PANTHER" id="PTHR37296:SF1">
    <property type="entry name" value="CONSERVED VIRULENCE FACTOR B"/>
    <property type="match status" value="1"/>
</dbReference>
<dbReference type="InterPro" id="IPR048587">
    <property type="entry name" value="CvfB_S1_3rd"/>
</dbReference>
<dbReference type="PIRSF" id="PIRSF012524">
    <property type="entry name" value="YitL_S1"/>
    <property type="match status" value="1"/>
</dbReference>
<dbReference type="InterPro" id="IPR014464">
    <property type="entry name" value="CvfB_fam"/>
</dbReference>
<dbReference type="PANTHER" id="PTHR37296">
    <property type="entry name" value="CONSERVED VIRULENCE FACTOR B"/>
    <property type="match status" value="1"/>
</dbReference>
<dbReference type="InterPro" id="IPR039566">
    <property type="entry name" value="CvfB_S1_st"/>
</dbReference>
<dbReference type="InterPro" id="IPR012340">
    <property type="entry name" value="NA-bd_OB-fold"/>
</dbReference>
<accession>A0A7G9T7G2</accession>
<dbReference type="Proteomes" id="UP000515800">
    <property type="component" value="Chromosome"/>
</dbReference>
<feature type="domain" description="Conserved virulence factor B-like winged helix" evidence="3">
    <location>
        <begin position="228"/>
        <end position="285"/>
    </location>
</feature>
<organism evidence="6 7">
    <name type="scientific">Weissella diestrammenae</name>
    <dbReference type="NCBI Taxonomy" id="1162633"/>
    <lineage>
        <taxon>Bacteria</taxon>
        <taxon>Bacillati</taxon>
        <taxon>Bacillota</taxon>
        <taxon>Bacilli</taxon>
        <taxon>Lactobacillales</taxon>
        <taxon>Lactobacillaceae</taxon>
        <taxon>Weissella</taxon>
    </lineage>
</organism>
<dbReference type="AlphaFoldDB" id="A0A7G9T7G2"/>
<keyword evidence="7" id="KW-1185">Reference proteome</keyword>
<dbReference type="Gene3D" id="2.40.50.140">
    <property type="entry name" value="Nucleic acid-binding proteins"/>
    <property type="match status" value="2"/>
</dbReference>
<evidence type="ECO:0000259" key="5">
    <source>
        <dbReference type="Pfam" id="PF21543"/>
    </source>
</evidence>
<feature type="domain" description="Conserved virulence factor B second S1" evidence="4">
    <location>
        <begin position="73"/>
        <end position="134"/>
    </location>
</feature>
<feature type="domain" description="Conserved virulence factor B third S1" evidence="5">
    <location>
        <begin position="143"/>
        <end position="216"/>
    </location>
</feature>
<dbReference type="EMBL" id="CP060724">
    <property type="protein sequence ID" value="QNN76037.1"/>
    <property type="molecule type" value="Genomic_DNA"/>
</dbReference>
<sequence length="293" mass="33075">MTYKVGEILTAIVTDENTTDYFAQVAGLTYEINKSELQKPLHIGGQVTGFAYENQSGQLQITKNVPDVRLGHYAFGTVTDVRRDLGVFVDIGLPNKDVVVSLDELPTIKELWPQRGDRLMITLRVDHKDRLWGELATNDILNAIRIPAKAEMKGNKNVKATVYRLKMVGTLVITDDYQIGFIHPSERFSEPRLGEQLVTRVIGVRQDGLLNLSLKPLAYQAIDGDAKMLLTLLQRSKQHTLPYNDKSDPKAIQAYFNMSKGQFKRALGHLYKQHLIEQNESGIYLVESDYQGE</sequence>
<feature type="domain" description="Conserved virulence factor B first S1" evidence="2">
    <location>
        <begin position="5"/>
        <end position="62"/>
    </location>
</feature>